<dbReference type="PROSITE" id="PS51186">
    <property type="entry name" value="GNAT"/>
    <property type="match status" value="1"/>
</dbReference>
<sequence>MVIKITTLTEEDIPGAVKAVQEAFADDPYNQWVFDKAKFNRQRNAASLSIRMRWGMRNGIFHVAKEEGSDEVLGVACWLRPQPAGQPPTWHDWLEGWRLYFGQRYYIWKDAQAKIQSELWDDPRGYYFLNIMVVLPSAQGKGVGAAMMNAVTEKADAENIKCYLESSRDVPNVAIYGRWGFKFVKDMICDDDGDAIKLFSMIREPHAQPGNGKEPYFEVRWHARCDSLAQPFQTWQVGAGPRIYCSCFLIFAIISTLSSQNPRQPGVNMASKEINQDGRRLVSDERVSSLNSASSPFLSTIHDAIIQGPGLPRPNPTTSSWQVPEHPTLASIQSPQLPSRTDFAVIGSGITGCSVAKALLAHHAEHVTVLEARTLVSGATGRNGGHLVTAAGHTYGPLAQRWGAEAARQITRFSIMNVEELMKMVREMDVDVQEECQIRDVLKVMAVGDAETWAAAKSSVLNFQNDVPEHAKYHRIIEKDDVPERWNIKNSCGAVEHEAGAIWPYRLITRIYEQLLRDYPQRFSIETNTPVTQVKYLPKEVDEQYRYSVVTPRGTILAKRVVHCTNAYASHLLPALIGGLYPFRGTMSVQKPGPLLKDLKGSRSWSLAHKEKLDAETGFYETGLYYMQQNPLTARIWIGNESAYLKDILTSDDTFVPPEARQALSTVLPKFFLEGWGAETLSEIESIWSGIQGHTADGLPVVGQVPAIVTGNPDDDGQWMAAGFNGYGMDKCWLTGQALVKMMFGEDVSGWFPQCYLITETRLREELNAERTVAKFAKVAFPKDNRDAQS</sequence>
<dbReference type="Gene3D" id="3.50.50.60">
    <property type="entry name" value="FAD/NAD(P)-binding domain"/>
    <property type="match status" value="1"/>
</dbReference>
<organism evidence="2 3">
    <name type="scientific">Stachybotrys chlorohalonatus (strain IBT 40285)</name>
    <dbReference type="NCBI Taxonomy" id="1283841"/>
    <lineage>
        <taxon>Eukaryota</taxon>
        <taxon>Fungi</taxon>
        <taxon>Dikarya</taxon>
        <taxon>Ascomycota</taxon>
        <taxon>Pezizomycotina</taxon>
        <taxon>Sordariomycetes</taxon>
        <taxon>Hypocreomycetidae</taxon>
        <taxon>Hypocreales</taxon>
        <taxon>Stachybotryaceae</taxon>
        <taxon>Stachybotrys</taxon>
    </lineage>
</organism>
<dbReference type="GO" id="GO:0016747">
    <property type="term" value="F:acyltransferase activity, transferring groups other than amino-acyl groups"/>
    <property type="evidence" value="ECO:0007669"/>
    <property type="project" value="InterPro"/>
</dbReference>
<dbReference type="InterPro" id="IPR036188">
    <property type="entry name" value="FAD/NAD-bd_sf"/>
</dbReference>
<dbReference type="PANTHER" id="PTHR13847">
    <property type="entry name" value="SARCOSINE DEHYDROGENASE-RELATED"/>
    <property type="match status" value="1"/>
</dbReference>
<protein>
    <recommendedName>
        <fullName evidence="1">N-acetyltransferase domain-containing protein</fullName>
    </recommendedName>
</protein>
<dbReference type="AlphaFoldDB" id="A0A084QUJ3"/>
<dbReference type="SUPFAM" id="SSF55729">
    <property type="entry name" value="Acyl-CoA N-acyltransferases (Nat)"/>
    <property type="match status" value="1"/>
</dbReference>
<dbReference type="Gene3D" id="3.40.630.30">
    <property type="match status" value="1"/>
</dbReference>
<dbReference type="PANTHER" id="PTHR13847:SF213">
    <property type="entry name" value="DEPENDENT OXIDOREDUCTASE, PUTATIVE-RELATED"/>
    <property type="match status" value="1"/>
</dbReference>
<keyword evidence="3" id="KW-1185">Reference proteome</keyword>
<dbReference type="GO" id="GO:0005737">
    <property type="term" value="C:cytoplasm"/>
    <property type="evidence" value="ECO:0007669"/>
    <property type="project" value="TreeGrafter"/>
</dbReference>
<dbReference type="Pfam" id="PF01266">
    <property type="entry name" value="DAO"/>
    <property type="match status" value="1"/>
</dbReference>
<name>A0A084QUJ3_STAC4</name>
<proteinExistence type="predicted"/>
<dbReference type="InParanoid" id="A0A084QUJ3"/>
<feature type="domain" description="N-acetyltransferase" evidence="1">
    <location>
        <begin position="59"/>
        <end position="203"/>
    </location>
</feature>
<dbReference type="InterPro" id="IPR006076">
    <property type="entry name" value="FAD-dep_OxRdtase"/>
</dbReference>
<dbReference type="STRING" id="1283841.A0A084QUJ3"/>
<dbReference type="Gene3D" id="3.30.9.10">
    <property type="entry name" value="D-Amino Acid Oxidase, subunit A, domain 2"/>
    <property type="match status" value="1"/>
</dbReference>
<evidence type="ECO:0000313" key="3">
    <source>
        <dbReference type="Proteomes" id="UP000028524"/>
    </source>
</evidence>
<dbReference type="SUPFAM" id="SSF51905">
    <property type="entry name" value="FAD/NAD(P)-binding domain"/>
    <property type="match status" value="1"/>
</dbReference>
<dbReference type="HOGENOM" id="CLU_355320_0_0_1"/>
<gene>
    <name evidence="2" type="ORF">S40285_04942</name>
</gene>
<dbReference type="Proteomes" id="UP000028524">
    <property type="component" value="Unassembled WGS sequence"/>
</dbReference>
<dbReference type="InterPro" id="IPR016181">
    <property type="entry name" value="Acyl_CoA_acyltransferase"/>
</dbReference>
<evidence type="ECO:0000259" key="1">
    <source>
        <dbReference type="PROSITE" id="PS51186"/>
    </source>
</evidence>
<accession>A0A084QUJ3</accession>
<reference evidence="2 3" key="1">
    <citation type="journal article" date="2014" name="BMC Genomics">
        <title>Comparative genome sequencing reveals chemotype-specific gene clusters in the toxigenic black mold Stachybotrys.</title>
        <authorList>
            <person name="Semeiks J."/>
            <person name="Borek D."/>
            <person name="Otwinowski Z."/>
            <person name="Grishin N.V."/>
        </authorList>
    </citation>
    <scope>NUCLEOTIDE SEQUENCE [LARGE SCALE GENOMIC DNA]</scope>
    <source>
        <strain evidence="2 3">IBT 40285</strain>
    </source>
</reference>
<dbReference type="InterPro" id="IPR000182">
    <property type="entry name" value="GNAT_dom"/>
</dbReference>
<dbReference type="EMBL" id="KL660113">
    <property type="protein sequence ID" value="KFA67628.1"/>
    <property type="molecule type" value="Genomic_DNA"/>
</dbReference>
<evidence type="ECO:0000313" key="2">
    <source>
        <dbReference type="EMBL" id="KFA67628.1"/>
    </source>
</evidence>
<dbReference type="Pfam" id="PF00583">
    <property type="entry name" value="Acetyltransf_1"/>
    <property type="match status" value="1"/>
</dbReference>
<dbReference type="CDD" id="cd04301">
    <property type="entry name" value="NAT_SF"/>
    <property type="match status" value="1"/>
</dbReference>
<dbReference type="OrthoDB" id="512662at2759"/>